<dbReference type="GO" id="GO:0000049">
    <property type="term" value="F:tRNA binding"/>
    <property type="evidence" value="ECO:0007669"/>
    <property type="project" value="TreeGrafter"/>
</dbReference>
<dbReference type="AlphaFoldDB" id="A0A2B4SEH4"/>
<accession>A0A2B4SEH4</accession>
<dbReference type="STRING" id="50429.A0A2B4SEH4"/>
<name>A0A2B4SEH4_STYPI</name>
<evidence type="ECO:0000256" key="1">
    <source>
        <dbReference type="ARBA" id="ARBA00022603"/>
    </source>
</evidence>
<dbReference type="InterPro" id="IPR051422">
    <property type="entry name" value="AlkB_tRNA_MeTrf/Diox"/>
</dbReference>
<dbReference type="InterPro" id="IPR029063">
    <property type="entry name" value="SAM-dependent_MTases_sf"/>
</dbReference>
<gene>
    <name evidence="5" type="ORF">AWC38_SpisGene8080</name>
</gene>
<dbReference type="SUPFAM" id="SSF53335">
    <property type="entry name" value="S-adenosyl-L-methionine-dependent methyltransferases"/>
    <property type="match status" value="1"/>
</dbReference>
<dbReference type="InterPro" id="IPR013216">
    <property type="entry name" value="Methyltransf_11"/>
</dbReference>
<keyword evidence="1 5" id="KW-0489">Methyltransferase</keyword>
<feature type="region of interest" description="Disordered" evidence="3">
    <location>
        <begin position="428"/>
        <end position="525"/>
    </location>
</feature>
<dbReference type="GO" id="GO:0002098">
    <property type="term" value="P:tRNA wobble uridine modification"/>
    <property type="evidence" value="ECO:0007669"/>
    <property type="project" value="TreeGrafter"/>
</dbReference>
<dbReference type="GO" id="GO:0008757">
    <property type="term" value="F:S-adenosylmethionine-dependent methyltransferase activity"/>
    <property type="evidence" value="ECO:0007669"/>
    <property type="project" value="InterPro"/>
</dbReference>
<dbReference type="Proteomes" id="UP000225706">
    <property type="component" value="Unassembled WGS sequence"/>
</dbReference>
<feature type="compositionally biased region" description="Basic residues" evidence="3">
    <location>
        <begin position="457"/>
        <end position="469"/>
    </location>
</feature>
<dbReference type="Pfam" id="PF08241">
    <property type="entry name" value="Methyltransf_11"/>
    <property type="match status" value="1"/>
</dbReference>
<feature type="domain" description="Methyltransferase type 11" evidence="4">
    <location>
        <begin position="52"/>
        <end position="141"/>
    </location>
</feature>
<sequence length="586" mass="65317">MSQYTSPDELEKHHVRDVYNQIAPHFVGSQHKAWPKVEEFLLSLPAGSLIADVGCGTGRYLNLVGDQSFTLGSDSCMKFSQIAAKRGHNVLTCDNQNLPLKDNCFDAVISIGVIHHFASAKRRMKALEELYRILKPGGKMLVYVWAFEQDERKFNGQDVLVPFTQYQRNTVRRRKSTPLMSRIHPLMKVKDTSNKSASSWQSRRAFSLDEPKSERNRFSARLTMEEDLCKQDARSSRFSRLQHVRNGGKISTLDPALDPDCRLSSEVTPVAKLKKFLNNVLEKLFDDKASETTPNRPQEKAHGNLVSMDTNLDLSAKLSALMSHFSSESRPRYLNGEFLSLVAKKLFPGKEELDVNGFDESSVASREAGEEISWSKNRDHSTAESPSNDVIIGLREKKTDGRLHEDGADDWHGVSLGVVARLVETLASSSDAESDSSSSSDYVTSDSSAAEDCDRVRSRHVTRNNKVFHHTTVNCQDKPEKESTNSTTAPGDSLSSSSSSSLSASSSLSSTASPSPSTKPRKKVKSKLHQRYYHVFCAGELVKLVQEGIPSAVLLKEYHDHGNWAAVWEKESLEPKVDQSNLHMKN</sequence>
<dbReference type="GO" id="GO:0030488">
    <property type="term" value="P:tRNA methylation"/>
    <property type="evidence" value="ECO:0007669"/>
    <property type="project" value="TreeGrafter"/>
</dbReference>
<dbReference type="PANTHER" id="PTHR13069">
    <property type="entry name" value="ALKYLATED DNA REPAIR PROTEIN ALKB HOMOLOG 8"/>
    <property type="match status" value="1"/>
</dbReference>
<dbReference type="OrthoDB" id="271595at2759"/>
<keyword evidence="2 5" id="KW-0808">Transferase</keyword>
<dbReference type="GO" id="GO:0005737">
    <property type="term" value="C:cytoplasm"/>
    <property type="evidence" value="ECO:0007669"/>
    <property type="project" value="TreeGrafter"/>
</dbReference>
<reference evidence="6" key="1">
    <citation type="journal article" date="2017" name="bioRxiv">
        <title>Comparative analysis of the genomes of Stylophora pistillata and Acropora digitifera provides evidence for extensive differences between species of corals.</title>
        <authorList>
            <person name="Voolstra C.R."/>
            <person name="Li Y."/>
            <person name="Liew Y.J."/>
            <person name="Baumgarten S."/>
            <person name="Zoccola D."/>
            <person name="Flot J.-F."/>
            <person name="Tambutte S."/>
            <person name="Allemand D."/>
            <person name="Aranda M."/>
        </authorList>
    </citation>
    <scope>NUCLEOTIDE SEQUENCE [LARGE SCALE GENOMIC DNA]</scope>
</reference>
<dbReference type="GO" id="GO:0005634">
    <property type="term" value="C:nucleus"/>
    <property type="evidence" value="ECO:0007669"/>
    <property type="project" value="TreeGrafter"/>
</dbReference>
<dbReference type="EMBL" id="LSMT01000108">
    <property type="protein sequence ID" value="PFX27220.1"/>
    <property type="molecule type" value="Genomic_DNA"/>
</dbReference>
<evidence type="ECO:0000256" key="3">
    <source>
        <dbReference type="SAM" id="MobiDB-lite"/>
    </source>
</evidence>
<dbReference type="GO" id="GO:0106335">
    <property type="term" value="F:tRNA (5-carboxymethyluridine(34)-5-O)-methyltransferase activity"/>
    <property type="evidence" value="ECO:0007669"/>
    <property type="project" value="TreeGrafter"/>
</dbReference>
<dbReference type="Gene3D" id="3.40.50.150">
    <property type="entry name" value="Vaccinia Virus protein VP39"/>
    <property type="match status" value="2"/>
</dbReference>
<keyword evidence="6" id="KW-1185">Reference proteome</keyword>
<feature type="compositionally biased region" description="Low complexity" evidence="3">
    <location>
        <begin position="428"/>
        <end position="450"/>
    </location>
</feature>
<dbReference type="PANTHER" id="PTHR13069:SF37">
    <property type="entry name" value="FIRE DANCER"/>
    <property type="match status" value="1"/>
</dbReference>
<feature type="compositionally biased region" description="Low complexity" evidence="3">
    <location>
        <begin position="486"/>
        <end position="516"/>
    </location>
</feature>
<comment type="caution">
    <text evidence="5">The sequence shown here is derived from an EMBL/GenBank/DDBJ whole genome shotgun (WGS) entry which is preliminary data.</text>
</comment>
<proteinExistence type="predicted"/>
<evidence type="ECO:0000256" key="2">
    <source>
        <dbReference type="ARBA" id="ARBA00022679"/>
    </source>
</evidence>
<dbReference type="FunFam" id="3.40.50.150:FF:000195">
    <property type="entry name" value="Methyltransferase domain containing protein"/>
    <property type="match status" value="1"/>
</dbReference>
<organism evidence="5 6">
    <name type="scientific">Stylophora pistillata</name>
    <name type="common">Smooth cauliflower coral</name>
    <dbReference type="NCBI Taxonomy" id="50429"/>
    <lineage>
        <taxon>Eukaryota</taxon>
        <taxon>Metazoa</taxon>
        <taxon>Cnidaria</taxon>
        <taxon>Anthozoa</taxon>
        <taxon>Hexacorallia</taxon>
        <taxon>Scleractinia</taxon>
        <taxon>Astrocoeniina</taxon>
        <taxon>Pocilloporidae</taxon>
        <taxon>Stylophora</taxon>
    </lineage>
</organism>
<evidence type="ECO:0000313" key="5">
    <source>
        <dbReference type="EMBL" id="PFX27220.1"/>
    </source>
</evidence>
<evidence type="ECO:0000313" key="6">
    <source>
        <dbReference type="Proteomes" id="UP000225706"/>
    </source>
</evidence>
<dbReference type="CDD" id="cd02440">
    <property type="entry name" value="AdoMet_MTases"/>
    <property type="match status" value="1"/>
</dbReference>
<protein>
    <submittedName>
        <fullName evidence="5">Putative methyltransferase KIAA1456</fullName>
    </submittedName>
</protein>
<evidence type="ECO:0000259" key="4">
    <source>
        <dbReference type="Pfam" id="PF08241"/>
    </source>
</evidence>